<evidence type="ECO:0000256" key="4">
    <source>
        <dbReference type="ARBA" id="ARBA00023136"/>
    </source>
</evidence>
<protein>
    <recommendedName>
        <fullName evidence="5">Protein-S-isoprenylcysteine O-methyltransferase</fullName>
        <ecNumber evidence="5">2.1.1.100</ecNumber>
    </recommendedName>
</protein>
<keyword evidence="2 5" id="KW-0812">Transmembrane</keyword>
<comment type="similarity">
    <text evidence="5">Belongs to the class VI-like SAM-binding methyltransferase superfamily. Isoprenylcysteine carboxyl methyltransferase family.</text>
</comment>
<keyword evidence="4 5" id="KW-0472">Membrane</keyword>
<keyword evidence="5" id="KW-0256">Endoplasmic reticulum</keyword>
<feature type="transmembrane region" description="Helical" evidence="5">
    <location>
        <begin position="121"/>
        <end position="149"/>
    </location>
</feature>
<comment type="catalytic activity">
    <reaction evidence="5">
        <text>[protein]-C-terminal S-[(2E,6E)-farnesyl]-L-cysteine + S-adenosyl-L-methionine = [protein]-C-terminal S-[(2E,6E)-farnesyl]-L-cysteine methyl ester + S-adenosyl-L-homocysteine</text>
        <dbReference type="Rhea" id="RHEA:21672"/>
        <dbReference type="Rhea" id="RHEA-COMP:12125"/>
        <dbReference type="Rhea" id="RHEA-COMP:12126"/>
        <dbReference type="ChEBI" id="CHEBI:57856"/>
        <dbReference type="ChEBI" id="CHEBI:59789"/>
        <dbReference type="ChEBI" id="CHEBI:90510"/>
        <dbReference type="ChEBI" id="CHEBI:90511"/>
        <dbReference type="EC" id="2.1.1.100"/>
    </reaction>
</comment>
<dbReference type="EMBL" id="JAVRRG010000271">
    <property type="protein sequence ID" value="KAK5074601.1"/>
    <property type="molecule type" value="Genomic_DNA"/>
</dbReference>
<evidence type="ECO:0000256" key="2">
    <source>
        <dbReference type="ARBA" id="ARBA00022692"/>
    </source>
</evidence>
<name>A0ABR0JV30_9EURO</name>
<sequence length="188" mass="21131">MNITTLLYPTFFLTQLYALTYHFYQPHTGSSSPTKQRLVILISITLGLLSTFSPPCTNPLTSYPSTTCLLLSESLFLWTALTTRPRRFAVIFAQVQPQYVASTGPFAYIRHPTYVSYALGWLGVSLSVVGAVLWRLAAFVCLGVLLSLYADAAELEERQFLDEGTEAEVRAEYGAYMRRTRRWLPGVN</sequence>
<keyword evidence="3 5" id="KW-1133">Transmembrane helix</keyword>
<evidence type="ECO:0000256" key="5">
    <source>
        <dbReference type="RuleBase" id="RU362022"/>
    </source>
</evidence>
<accession>A0ABR0JV30</accession>
<dbReference type="Gene3D" id="1.20.120.1630">
    <property type="match status" value="1"/>
</dbReference>
<proteinExistence type="inferred from homology"/>
<evidence type="ECO:0000313" key="7">
    <source>
        <dbReference type="Proteomes" id="UP001345013"/>
    </source>
</evidence>
<gene>
    <name evidence="6" type="ORF">LTR24_010072</name>
</gene>
<evidence type="ECO:0000256" key="1">
    <source>
        <dbReference type="ARBA" id="ARBA00004141"/>
    </source>
</evidence>
<comment type="caution">
    <text evidence="5">Lacks conserved residue(s) required for the propagation of feature annotation.</text>
</comment>
<comment type="caution">
    <text evidence="6">The sequence shown here is derived from an EMBL/GenBank/DDBJ whole genome shotgun (WGS) entry which is preliminary data.</text>
</comment>
<keyword evidence="5" id="KW-0949">S-adenosyl-L-methionine</keyword>
<organism evidence="6 7">
    <name type="scientific">Lithohypha guttulata</name>
    <dbReference type="NCBI Taxonomy" id="1690604"/>
    <lineage>
        <taxon>Eukaryota</taxon>
        <taxon>Fungi</taxon>
        <taxon>Dikarya</taxon>
        <taxon>Ascomycota</taxon>
        <taxon>Pezizomycotina</taxon>
        <taxon>Eurotiomycetes</taxon>
        <taxon>Chaetothyriomycetidae</taxon>
        <taxon>Chaetothyriales</taxon>
        <taxon>Trichomeriaceae</taxon>
        <taxon>Lithohypha</taxon>
    </lineage>
</organism>
<reference evidence="6 7" key="1">
    <citation type="submission" date="2023-08" db="EMBL/GenBank/DDBJ databases">
        <title>Black Yeasts Isolated from many extreme environments.</title>
        <authorList>
            <person name="Coleine C."/>
            <person name="Stajich J.E."/>
            <person name="Selbmann L."/>
        </authorList>
    </citation>
    <scope>NUCLEOTIDE SEQUENCE [LARGE SCALE GENOMIC DNA]</scope>
    <source>
        <strain evidence="6 7">CCFEE 5885</strain>
    </source>
</reference>
<comment type="subcellular location">
    <subcellularLocation>
        <location evidence="5">Endoplasmic reticulum membrane</location>
        <topology evidence="5">Multi-pass membrane protein</topology>
    </subcellularLocation>
    <subcellularLocation>
        <location evidence="1">Membrane</location>
        <topology evidence="1">Multi-pass membrane protein</topology>
    </subcellularLocation>
</comment>
<dbReference type="EC" id="2.1.1.100" evidence="5"/>
<keyword evidence="5" id="KW-0489">Methyltransferase</keyword>
<evidence type="ECO:0000313" key="6">
    <source>
        <dbReference type="EMBL" id="KAK5074601.1"/>
    </source>
</evidence>
<dbReference type="Pfam" id="PF04140">
    <property type="entry name" value="ICMT"/>
    <property type="match status" value="1"/>
</dbReference>
<keyword evidence="5" id="KW-0808">Transferase</keyword>
<dbReference type="InterPro" id="IPR007269">
    <property type="entry name" value="ICMT_MeTrfase"/>
</dbReference>
<evidence type="ECO:0000256" key="3">
    <source>
        <dbReference type="ARBA" id="ARBA00022989"/>
    </source>
</evidence>
<keyword evidence="7" id="KW-1185">Reference proteome</keyword>
<dbReference type="Proteomes" id="UP001345013">
    <property type="component" value="Unassembled WGS sequence"/>
</dbReference>